<keyword evidence="2" id="KW-0472">Membrane</keyword>
<keyword evidence="7" id="KW-1185">Reference proteome</keyword>
<evidence type="ECO:0000256" key="2">
    <source>
        <dbReference type="SAM" id="Phobius"/>
    </source>
</evidence>
<feature type="domain" description="AMP-binding enzyme C-terminal" evidence="4">
    <location>
        <begin position="531"/>
        <end position="610"/>
    </location>
</feature>
<dbReference type="Proteomes" id="UP000886885">
    <property type="component" value="Chromosome 19A"/>
</dbReference>
<feature type="compositionally biased region" description="Polar residues" evidence="1">
    <location>
        <begin position="121"/>
        <end position="131"/>
    </location>
</feature>
<dbReference type="PANTHER" id="PTHR44394">
    <property type="entry name" value="BETA-ALANINE-ACTIVATING ENZYME"/>
    <property type="match status" value="1"/>
</dbReference>
<comment type="caution">
    <text evidence="6">The sequence shown here is derived from an EMBL/GenBank/DDBJ whole genome shotgun (WGS) entry which is preliminary data.</text>
</comment>
<feature type="transmembrane region" description="Helical" evidence="2">
    <location>
        <begin position="1050"/>
        <end position="1077"/>
    </location>
</feature>
<dbReference type="InterPro" id="IPR025110">
    <property type="entry name" value="AMP-bd_C"/>
</dbReference>
<evidence type="ECO:0000259" key="4">
    <source>
        <dbReference type="Pfam" id="PF13193"/>
    </source>
</evidence>
<keyword evidence="2" id="KW-0812">Transmembrane</keyword>
<evidence type="ECO:0000256" key="1">
    <source>
        <dbReference type="SAM" id="MobiDB-lite"/>
    </source>
</evidence>
<dbReference type="PROSITE" id="PS00455">
    <property type="entry name" value="AMP_BINDING"/>
    <property type="match status" value="1"/>
</dbReference>
<proteinExistence type="predicted"/>
<feature type="transmembrane region" description="Helical" evidence="2">
    <location>
        <begin position="1011"/>
        <end position="1030"/>
    </location>
</feature>
<evidence type="ECO:0000259" key="5">
    <source>
        <dbReference type="Pfam" id="PF13570"/>
    </source>
</evidence>
<dbReference type="InterPro" id="IPR052091">
    <property type="entry name" value="Beta-ala_Activ/Resist"/>
</dbReference>
<dbReference type="InterPro" id="IPR000873">
    <property type="entry name" value="AMP-dep_synth/lig_dom"/>
</dbReference>
<dbReference type="EMBL" id="JAAWWB010000037">
    <property type="protein sequence ID" value="KAG6738516.1"/>
    <property type="molecule type" value="Genomic_DNA"/>
</dbReference>
<dbReference type="PANTHER" id="PTHR44394:SF1">
    <property type="entry name" value="BETA-ALANINE-ACTIVATING ENZYME"/>
    <property type="match status" value="1"/>
</dbReference>
<feature type="domain" description="Pyrrolo-quinoline quinone repeat" evidence="5">
    <location>
        <begin position="1067"/>
        <end position="1290"/>
    </location>
</feature>
<sequence>MRRCSGSSKSQEKQLQHHQKHKHCCLSHLFLKAAAQNPPKVAVIHAAPSSSSSAAASSGPQTQISRELIASTTPPIYEGDQCFTFANVLSSVDSLSSRLRSILDGADDPHLIKPQSPPGKGSNNPSKNQAETASAYNPKIVGIYMPPSVEYIISVFSILRCGEAFLPIDPSWPRDRVLSIVASANAALIITSRSSFGKGGNKDINEADWLVDRSGCRVLCFSMEDSECSGGPSELAWPCENEKERLFCYLMYTSGSTGKPKGVCGTEQGLLNRFWWMQELYPLHGEEALLFKTSISFIDHLQEFLSAMLTTCTLVIPPFHELKEYPFSLVNVLQAYSINRLTAVPSLMRAILPVLQRQHSMQIQTSLKLLVLSGEVFSLSLWDALSTLLPRTTILNLYGTTEVSGDCTYFDCKRLPTILETEALTSIPIGLPISNCDVALICESDTSNKGEICVGGLCVSNGYYSESTVTSFISAKPHMDNICNSSVDNWGCQGYYRTGDFAQRLQNGDLVFLGRTDRTVKINGQRIVLEEIENTLRGHPDVADAAVISREGPGELLFLDAILLFKEREKSEDFFVRSSIRKWMVDKVPLAMVPNRFVFTESLPMSSTGKVDYALLARSKFLNLHVQDEIGNATSDLLQIIKKAFCDGLMVEEVSCDDDFFAMGGNSISAAHVSYNLGINMRLLYNFPTPSKLHAALLEKKESYCMEVRVDANSQLKPKKDSLVSDMAYSPNPTTPIVPGLKSMKQPSKNPHQINDDHTVASKRFKEDLDSNISSACVNPSDGQPLSSSISMLCSFSRCNTVIYDENCRSRKSHQINRLAKVPRNGKGSSLHELWKVYMESCVDASPLVVVKQQDVYLFIGSHSHKFVCVNALSGSIQWEVKLEGRIESSAAIVGDFSQVVLTVICWTFQTCGEVKCQPVVDIHRQLIWERPLKCSLRNKLRVRMLSQDLSLEFRISGRDKLKCKESILGQYLTGSNLKDTILQQRIDLCNKTFAGVALMTIIYMRLTTEIIAVFISSHVMGVYMGLLQLTRHYVKHNIVCTCVHSDYGWLYSGIVFIFGSLLTTFMFTSFFIVTFFTEQVHNSLYVASTSGHVTAISIKALPFNTLWEHELKVPVFGSLSLCPSSGNVICCLVDGNIVVLDFCGSIIWRCGTGGPVFAGACISCVLPSQVLICSRNGCVYSFEMETGDLLWEYNVGDPITASAYVDEHLQLLSDPCLLSDRLLCVCTSSGRVHLLQINLDDSGKESQPGLNIVQEFASLELPGDIFSSPVMIGGRIFVGCRDDYVHCISVEALSSV</sequence>
<evidence type="ECO:0008006" key="8">
    <source>
        <dbReference type="Google" id="ProtNLM"/>
    </source>
</evidence>
<dbReference type="Pfam" id="PF13193">
    <property type="entry name" value="AMP-binding_C"/>
    <property type="match status" value="1"/>
</dbReference>
<evidence type="ECO:0000259" key="3">
    <source>
        <dbReference type="Pfam" id="PF00501"/>
    </source>
</evidence>
<dbReference type="FunFam" id="2.130.10.10:FF:000883">
    <property type="entry name" value="Putative acyl-activating enzyme 19"/>
    <property type="match status" value="1"/>
</dbReference>
<name>A0A8X8BWU4_POPTO</name>
<dbReference type="InterPro" id="IPR020845">
    <property type="entry name" value="AMP-binding_CS"/>
</dbReference>
<feature type="region of interest" description="Disordered" evidence="1">
    <location>
        <begin position="106"/>
        <end position="131"/>
    </location>
</feature>
<organism evidence="6 7">
    <name type="scientific">Populus tomentosa</name>
    <name type="common">Chinese white poplar</name>
    <dbReference type="NCBI Taxonomy" id="118781"/>
    <lineage>
        <taxon>Eukaryota</taxon>
        <taxon>Viridiplantae</taxon>
        <taxon>Streptophyta</taxon>
        <taxon>Embryophyta</taxon>
        <taxon>Tracheophyta</taxon>
        <taxon>Spermatophyta</taxon>
        <taxon>Magnoliopsida</taxon>
        <taxon>eudicotyledons</taxon>
        <taxon>Gunneridae</taxon>
        <taxon>Pentapetalae</taxon>
        <taxon>rosids</taxon>
        <taxon>fabids</taxon>
        <taxon>Malpighiales</taxon>
        <taxon>Salicaceae</taxon>
        <taxon>Saliceae</taxon>
        <taxon>Populus</taxon>
    </lineage>
</organism>
<dbReference type="Pfam" id="PF00501">
    <property type="entry name" value="AMP-binding"/>
    <property type="match status" value="1"/>
</dbReference>
<dbReference type="SMART" id="SM00564">
    <property type="entry name" value="PQQ"/>
    <property type="match status" value="3"/>
</dbReference>
<feature type="domain" description="AMP-dependent synthetase/ligase" evidence="3">
    <location>
        <begin position="140"/>
        <end position="464"/>
    </location>
</feature>
<dbReference type="CDD" id="cd05930">
    <property type="entry name" value="A_NRPS"/>
    <property type="match status" value="1"/>
</dbReference>
<dbReference type="Pfam" id="PF13570">
    <property type="entry name" value="Beta-prop_ACSF4"/>
    <property type="match status" value="1"/>
</dbReference>
<dbReference type="GO" id="GO:0043041">
    <property type="term" value="P:amino acid activation for nonribosomal peptide biosynthetic process"/>
    <property type="evidence" value="ECO:0007669"/>
    <property type="project" value="TreeGrafter"/>
</dbReference>
<protein>
    <recommendedName>
        <fullName evidence="8">Acyl-activating enzyme 19</fullName>
    </recommendedName>
</protein>
<reference evidence="6" key="1">
    <citation type="journal article" date="2020" name="bioRxiv">
        <title>Hybrid origin of Populus tomentosa Carr. identified through genome sequencing and phylogenomic analysis.</title>
        <authorList>
            <person name="An X."/>
            <person name="Gao K."/>
            <person name="Chen Z."/>
            <person name="Li J."/>
            <person name="Yang X."/>
            <person name="Yang X."/>
            <person name="Zhou J."/>
            <person name="Guo T."/>
            <person name="Zhao T."/>
            <person name="Huang S."/>
            <person name="Miao D."/>
            <person name="Khan W.U."/>
            <person name="Rao P."/>
            <person name="Ye M."/>
            <person name="Lei B."/>
            <person name="Liao W."/>
            <person name="Wang J."/>
            <person name="Ji L."/>
            <person name="Li Y."/>
            <person name="Guo B."/>
            <person name="Mustafa N.S."/>
            <person name="Li S."/>
            <person name="Yun Q."/>
            <person name="Keller S.R."/>
            <person name="Mao J."/>
            <person name="Zhang R."/>
            <person name="Strauss S.H."/>
        </authorList>
    </citation>
    <scope>NUCLEOTIDE SEQUENCE</scope>
    <source>
        <strain evidence="6">GM15</strain>
        <tissue evidence="6">Leaf</tissue>
    </source>
</reference>
<dbReference type="InterPro" id="IPR018391">
    <property type="entry name" value="PQQ_b-propeller_rpt"/>
</dbReference>
<evidence type="ECO:0000313" key="6">
    <source>
        <dbReference type="EMBL" id="KAG6738516.1"/>
    </source>
</evidence>
<gene>
    <name evidence="6" type="ORF">POTOM_058136</name>
</gene>
<evidence type="ECO:0000313" key="7">
    <source>
        <dbReference type="Proteomes" id="UP000886885"/>
    </source>
</evidence>
<accession>A0A8X8BWU4</accession>
<dbReference type="OrthoDB" id="408177at2759"/>
<keyword evidence="2" id="KW-1133">Transmembrane helix</keyword>
<dbReference type="InterPro" id="IPR002372">
    <property type="entry name" value="PQQ_rpt_dom"/>
</dbReference>